<dbReference type="PROSITE" id="PS50839">
    <property type="entry name" value="CHASE"/>
    <property type="match status" value="1"/>
</dbReference>
<keyword evidence="10 12" id="KW-1133">Transmembrane helix</keyword>
<comment type="subcellular location">
    <subcellularLocation>
        <location evidence="2">Membrane</location>
    </subcellularLocation>
</comment>
<dbReference type="EC" id="2.7.13.3" evidence="3"/>
<dbReference type="STRING" id="645517.A6F65_02501"/>
<evidence type="ECO:0000256" key="11">
    <source>
        <dbReference type="ARBA" id="ARBA00023136"/>
    </source>
</evidence>
<evidence type="ECO:0000256" key="3">
    <source>
        <dbReference type="ARBA" id="ARBA00012438"/>
    </source>
</evidence>
<protein>
    <recommendedName>
        <fullName evidence="3">histidine kinase</fullName>
        <ecNumber evidence="3">2.7.13.3</ecNumber>
    </recommendedName>
</protein>
<dbReference type="PANTHER" id="PTHR41523">
    <property type="entry name" value="TWO-COMPONENT SYSTEM SENSOR PROTEIN"/>
    <property type="match status" value="1"/>
</dbReference>
<dbReference type="OrthoDB" id="136506at2"/>
<evidence type="ECO:0000256" key="10">
    <source>
        <dbReference type="ARBA" id="ARBA00022989"/>
    </source>
</evidence>
<evidence type="ECO:0000256" key="7">
    <source>
        <dbReference type="ARBA" id="ARBA00022741"/>
    </source>
</evidence>
<dbReference type="GO" id="GO:0004673">
    <property type="term" value="F:protein histidine kinase activity"/>
    <property type="evidence" value="ECO:0007669"/>
    <property type="project" value="UniProtKB-EC"/>
</dbReference>
<dbReference type="KEGG" id="anh:A6F65_02501"/>
<dbReference type="GO" id="GO:0005524">
    <property type="term" value="F:ATP binding"/>
    <property type="evidence" value="ECO:0007669"/>
    <property type="project" value="UniProtKB-KW"/>
</dbReference>
<evidence type="ECO:0000256" key="4">
    <source>
        <dbReference type="ARBA" id="ARBA00022553"/>
    </source>
</evidence>
<keyword evidence="8 14" id="KW-0418">Kinase</keyword>
<feature type="transmembrane region" description="Helical" evidence="12">
    <location>
        <begin position="282"/>
        <end position="304"/>
    </location>
</feature>
<sequence>MPVAIFALVILATLLSVVAIQRSTAETERLELEARADAIASAVERRVNASTSYLRAGAALVASLDEVTPARFRDFVSELRLDADYRGSEGIGWAPVVSPAERFEFNRKIAAELPGEPQISPEMRSGADFAVPVLYLYPDTERNRRASGYDMYSEATRRAAMDEAARTVRPTASGKLVLLQDGRRPEPGFIFYMPVFSIVDGSRELDGFVYSPFNAGDFLESVLELEAAGVSEVRLYDGNPDDKDFLAGTDRVEGEGQYVSRNIEVAGQNWLLQVRAPDAAALSGPAMLTLIFGMLVASLLMLLVRMLTQQASEDEAALNFYAEQNSIRNSLTRELNHRVKNTLANVLSIMTLTRRRSSNLDEYAESLEGRIRALSATHDLLTKSDWGSTPIANVVAAETAPYAKSEEGTVMASGPLTELAPNDALSLGLALHELATNAAKYGALSQHGGRVEVAWEPVAEDRAKLVWQESNGPAVPQSRQRGFGLDLIEKIVAHELGSPVTIEFDPAGVRCEMVIPVRQGSDFRLRSAHRDI</sequence>
<dbReference type="PATRIC" id="fig|645517.4.peg.2485"/>
<evidence type="ECO:0000256" key="6">
    <source>
        <dbReference type="ARBA" id="ARBA00022692"/>
    </source>
</evidence>
<comment type="catalytic activity">
    <reaction evidence="1">
        <text>ATP + protein L-histidine = ADP + protein N-phospho-L-histidine.</text>
        <dbReference type="EC" id="2.7.13.3"/>
    </reaction>
</comment>
<name>A0A1C7DBA2_9SPHN</name>
<keyword evidence="6 12" id="KW-0812">Transmembrane</keyword>
<dbReference type="Gene3D" id="3.30.565.10">
    <property type="entry name" value="Histidine kinase-like ATPase, C-terminal domain"/>
    <property type="match status" value="1"/>
</dbReference>
<dbReference type="SMART" id="SM00911">
    <property type="entry name" value="HWE_HK"/>
    <property type="match status" value="1"/>
</dbReference>
<keyword evidence="11 12" id="KW-0472">Membrane</keyword>
<dbReference type="SUPFAM" id="SSF55874">
    <property type="entry name" value="ATPase domain of HSP90 chaperone/DNA topoisomerase II/histidine kinase"/>
    <property type="match status" value="1"/>
</dbReference>
<dbReference type="Pfam" id="PF03924">
    <property type="entry name" value="CHASE"/>
    <property type="match status" value="1"/>
</dbReference>
<evidence type="ECO:0000259" key="13">
    <source>
        <dbReference type="PROSITE" id="PS50839"/>
    </source>
</evidence>
<dbReference type="SMART" id="SM01079">
    <property type="entry name" value="CHASE"/>
    <property type="match status" value="1"/>
</dbReference>
<gene>
    <name evidence="14" type="ORF">A6F65_02501</name>
</gene>
<dbReference type="InterPro" id="IPR011102">
    <property type="entry name" value="Sig_transdc_His_kinase_HWE"/>
</dbReference>
<evidence type="ECO:0000256" key="5">
    <source>
        <dbReference type="ARBA" id="ARBA00022679"/>
    </source>
</evidence>
<keyword evidence="15" id="KW-1185">Reference proteome</keyword>
<evidence type="ECO:0000256" key="12">
    <source>
        <dbReference type="SAM" id="Phobius"/>
    </source>
</evidence>
<accession>A0A1C7DBA2</accession>
<proteinExistence type="predicted"/>
<dbReference type="InterPro" id="IPR006189">
    <property type="entry name" value="CHASE_dom"/>
</dbReference>
<evidence type="ECO:0000313" key="14">
    <source>
        <dbReference type="EMBL" id="ANU08780.1"/>
    </source>
</evidence>
<dbReference type="Gene3D" id="3.30.450.350">
    <property type="entry name" value="CHASE domain"/>
    <property type="match status" value="1"/>
</dbReference>
<dbReference type="Proteomes" id="UP000092698">
    <property type="component" value="Chromosome"/>
</dbReference>
<dbReference type="GO" id="GO:0016020">
    <property type="term" value="C:membrane"/>
    <property type="evidence" value="ECO:0007669"/>
    <property type="project" value="UniProtKB-SubCell"/>
</dbReference>
<dbReference type="AlphaFoldDB" id="A0A1C7DBA2"/>
<keyword evidence="5 14" id="KW-0808">Transferase</keyword>
<keyword evidence="4" id="KW-0597">Phosphoprotein</keyword>
<reference evidence="14 15" key="1">
    <citation type="submission" date="2016-07" db="EMBL/GenBank/DDBJ databases">
        <title>Complete genome sequence of Altererythrobacter namhicola JCM 16345T, containing esterase-encoding genes.</title>
        <authorList>
            <person name="Cheng H."/>
            <person name="Wu Y.-H."/>
            <person name="Jian S.-L."/>
            <person name="Huo Y.-Y."/>
            <person name="Wang C.-S."/>
            <person name="Xu X.-W."/>
        </authorList>
    </citation>
    <scope>NUCLEOTIDE SEQUENCE [LARGE SCALE GENOMIC DNA]</scope>
    <source>
        <strain evidence="14 15">JCM 16345</strain>
    </source>
</reference>
<organism evidence="14 15">
    <name type="scientific">Paraurantiacibacter namhicola</name>
    <dbReference type="NCBI Taxonomy" id="645517"/>
    <lineage>
        <taxon>Bacteria</taxon>
        <taxon>Pseudomonadati</taxon>
        <taxon>Pseudomonadota</taxon>
        <taxon>Alphaproteobacteria</taxon>
        <taxon>Sphingomonadales</taxon>
        <taxon>Erythrobacteraceae</taxon>
        <taxon>Paraurantiacibacter</taxon>
    </lineage>
</organism>
<dbReference type="InterPro" id="IPR036890">
    <property type="entry name" value="HATPase_C_sf"/>
</dbReference>
<evidence type="ECO:0000256" key="8">
    <source>
        <dbReference type="ARBA" id="ARBA00022777"/>
    </source>
</evidence>
<dbReference type="PANTHER" id="PTHR41523:SF7">
    <property type="entry name" value="HISTIDINE KINASE"/>
    <property type="match status" value="1"/>
</dbReference>
<dbReference type="EMBL" id="CP016545">
    <property type="protein sequence ID" value="ANU08780.1"/>
    <property type="molecule type" value="Genomic_DNA"/>
</dbReference>
<evidence type="ECO:0000256" key="2">
    <source>
        <dbReference type="ARBA" id="ARBA00004370"/>
    </source>
</evidence>
<evidence type="ECO:0000313" key="15">
    <source>
        <dbReference type="Proteomes" id="UP000092698"/>
    </source>
</evidence>
<dbReference type="Pfam" id="PF07536">
    <property type="entry name" value="HWE_HK"/>
    <property type="match status" value="1"/>
</dbReference>
<keyword evidence="9" id="KW-0067">ATP-binding</keyword>
<evidence type="ECO:0000256" key="1">
    <source>
        <dbReference type="ARBA" id="ARBA00000085"/>
    </source>
</evidence>
<dbReference type="InterPro" id="IPR042240">
    <property type="entry name" value="CHASE_sf"/>
</dbReference>
<evidence type="ECO:0000256" key="9">
    <source>
        <dbReference type="ARBA" id="ARBA00022840"/>
    </source>
</evidence>
<feature type="domain" description="CHASE" evidence="13">
    <location>
        <begin position="63"/>
        <end position="239"/>
    </location>
</feature>
<dbReference type="GO" id="GO:0007165">
    <property type="term" value="P:signal transduction"/>
    <property type="evidence" value="ECO:0007669"/>
    <property type="project" value="UniProtKB-ARBA"/>
</dbReference>
<keyword evidence="7" id="KW-0547">Nucleotide-binding</keyword>